<sequence length="181" mass="19416">MLQLIIQGRGGQGAQKAGEILAEAFSREGKHIQAYATYGGARRGTPVSAFLRANDRPIRMRCDIDNPDVIICFDASLLTDALLSKAGENTMLLINSANSPDHFASLGNFKIITVDAINIAQTNQLGRIVNTTLVGAFAGLINEPKIDGLIEVVKEKSPAKIKQNIQACLQGFHLAMEGGKK</sequence>
<evidence type="ECO:0000313" key="4">
    <source>
        <dbReference type="Proteomes" id="UP000013520"/>
    </source>
</evidence>
<keyword evidence="4" id="KW-1185">Reference proteome</keyword>
<dbReference type="Pfam" id="PF01558">
    <property type="entry name" value="POR"/>
    <property type="match status" value="1"/>
</dbReference>
<feature type="domain" description="Pyruvate/ketoisovalerate oxidoreductase catalytic" evidence="2">
    <location>
        <begin position="10"/>
        <end position="172"/>
    </location>
</feature>
<evidence type="ECO:0000313" key="3">
    <source>
        <dbReference type="EMBL" id="AGL00650.1"/>
    </source>
</evidence>
<dbReference type="InterPro" id="IPR019752">
    <property type="entry name" value="Pyrv/ketoisovalerate_OxRed_cat"/>
</dbReference>
<accession>R4KJF6</accession>
<dbReference type="Proteomes" id="UP000013520">
    <property type="component" value="Chromosome"/>
</dbReference>
<dbReference type="HOGENOM" id="CLU_087284_2_0_9"/>
<dbReference type="STRING" id="767817.Desgi_1125"/>
<dbReference type="PANTHER" id="PTHR43366">
    <property type="entry name" value="PYRUVATE SYNTHASE SUBUNIT PORC"/>
    <property type="match status" value="1"/>
</dbReference>
<dbReference type="EMBL" id="CP003273">
    <property type="protein sequence ID" value="AGL00650.1"/>
    <property type="molecule type" value="Genomic_DNA"/>
</dbReference>
<keyword evidence="1" id="KW-0560">Oxidoreductase</keyword>
<dbReference type="SUPFAM" id="SSF53323">
    <property type="entry name" value="Pyruvate-ferredoxin oxidoreductase, PFOR, domain III"/>
    <property type="match status" value="1"/>
</dbReference>
<dbReference type="InterPro" id="IPR011894">
    <property type="entry name" value="PorC_KorC"/>
</dbReference>
<reference evidence="3 4" key="1">
    <citation type="submission" date="2012-01" db="EMBL/GenBank/DDBJ databases">
        <title>Complete sequence of Desulfotomaculum gibsoniae DSM 7213.</title>
        <authorList>
            <consortium name="US DOE Joint Genome Institute"/>
            <person name="Lucas S."/>
            <person name="Han J."/>
            <person name="Lapidus A."/>
            <person name="Cheng J.-F."/>
            <person name="Goodwin L."/>
            <person name="Pitluck S."/>
            <person name="Peters L."/>
            <person name="Ovchinnikova G."/>
            <person name="Teshima H."/>
            <person name="Detter J.C."/>
            <person name="Han C."/>
            <person name="Tapia R."/>
            <person name="Land M."/>
            <person name="Hauser L."/>
            <person name="Kyrpides N."/>
            <person name="Ivanova N."/>
            <person name="Pagani I."/>
            <person name="Parshina S."/>
            <person name="Plugge C."/>
            <person name="Muyzer G."/>
            <person name="Kuever J."/>
            <person name="Ivanova A."/>
            <person name="Nazina T."/>
            <person name="Klenk H.-P."/>
            <person name="Brambilla E."/>
            <person name="Spring S."/>
            <person name="Stams A.F."/>
            <person name="Woyke T."/>
        </authorList>
    </citation>
    <scope>NUCLEOTIDE SEQUENCE [LARGE SCALE GENOMIC DNA]</scope>
    <source>
        <strain evidence="3 4">DSM 7213</strain>
    </source>
</reference>
<proteinExistence type="predicted"/>
<gene>
    <name evidence="3" type="ORF">Desgi_1125</name>
</gene>
<organism evidence="3 4">
    <name type="scientific">Desulfoscipio gibsoniae DSM 7213</name>
    <dbReference type="NCBI Taxonomy" id="767817"/>
    <lineage>
        <taxon>Bacteria</taxon>
        <taxon>Bacillati</taxon>
        <taxon>Bacillota</taxon>
        <taxon>Clostridia</taxon>
        <taxon>Eubacteriales</taxon>
        <taxon>Desulfallaceae</taxon>
        <taxon>Desulfoscipio</taxon>
    </lineage>
</organism>
<evidence type="ECO:0000256" key="1">
    <source>
        <dbReference type="ARBA" id="ARBA00023002"/>
    </source>
</evidence>
<protein>
    <submittedName>
        <fullName evidence="3">2-oxoacid:acceptor oxidoreductase, gamma subunit, pyruvate/2-ketoisovalerate family</fullName>
    </submittedName>
</protein>
<keyword evidence="3" id="KW-0670">Pyruvate</keyword>
<dbReference type="KEGG" id="dgi:Desgi_1125"/>
<dbReference type="NCBIfam" id="TIGR02175">
    <property type="entry name" value="PorC_KorC"/>
    <property type="match status" value="1"/>
</dbReference>
<dbReference type="Gene3D" id="3.40.920.10">
    <property type="entry name" value="Pyruvate-ferredoxin oxidoreductase, PFOR, domain III"/>
    <property type="match status" value="1"/>
</dbReference>
<dbReference type="InterPro" id="IPR051626">
    <property type="entry name" value="Oxidoreductase_gamma_subunit"/>
</dbReference>
<dbReference type="RefSeq" id="WP_006523665.1">
    <property type="nucleotide sequence ID" value="NC_021184.1"/>
</dbReference>
<evidence type="ECO:0000259" key="2">
    <source>
        <dbReference type="Pfam" id="PF01558"/>
    </source>
</evidence>
<dbReference type="InterPro" id="IPR002869">
    <property type="entry name" value="Pyrv_flavodox_OxRed_cen"/>
</dbReference>
<dbReference type="AlphaFoldDB" id="R4KJF6"/>
<dbReference type="OrthoDB" id="9794954at2"/>
<dbReference type="GO" id="GO:0016625">
    <property type="term" value="F:oxidoreductase activity, acting on the aldehyde or oxo group of donors, iron-sulfur protein as acceptor"/>
    <property type="evidence" value="ECO:0007669"/>
    <property type="project" value="InterPro"/>
</dbReference>
<dbReference type="eggNOG" id="COG1014">
    <property type="taxonomic scope" value="Bacteria"/>
</dbReference>
<name>R4KJF6_9FIRM</name>
<dbReference type="PANTHER" id="PTHR43366:SF1">
    <property type="entry name" value="PYRUVATE SYNTHASE SUBUNIT PORC"/>
    <property type="match status" value="1"/>
</dbReference>